<organism evidence="3 4">
    <name type="scientific">Phanerochaete sordida</name>
    <dbReference type="NCBI Taxonomy" id="48140"/>
    <lineage>
        <taxon>Eukaryota</taxon>
        <taxon>Fungi</taxon>
        <taxon>Dikarya</taxon>
        <taxon>Basidiomycota</taxon>
        <taxon>Agaricomycotina</taxon>
        <taxon>Agaricomycetes</taxon>
        <taxon>Polyporales</taxon>
        <taxon>Phanerochaetaceae</taxon>
        <taxon>Phanerochaete</taxon>
    </lineage>
</organism>
<feature type="signal peptide" evidence="2">
    <location>
        <begin position="1"/>
        <end position="16"/>
    </location>
</feature>
<dbReference type="EMBL" id="BPQB01000051">
    <property type="protein sequence ID" value="GJE95724.1"/>
    <property type="molecule type" value="Genomic_DNA"/>
</dbReference>
<evidence type="ECO:0000313" key="4">
    <source>
        <dbReference type="Proteomes" id="UP000703269"/>
    </source>
</evidence>
<accession>A0A9P3LIJ0</accession>
<comment type="caution">
    <text evidence="3">The sequence shown here is derived from an EMBL/GenBank/DDBJ whole genome shotgun (WGS) entry which is preliminary data.</text>
</comment>
<proteinExistence type="predicted"/>
<keyword evidence="2" id="KW-0732">Signal</keyword>
<feature type="chain" id="PRO_5040137492" evidence="2">
    <location>
        <begin position="17"/>
        <end position="92"/>
    </location>
</feature>
<keyword evidence="4" id="KW-1185">Reference proteome</keyword>
<sequence length="92" mass="8950">MRTQAFVLLFAAVAAAAPVLVPQSPVPSATRATGIAPDAGAPVPATRIARLPPPPQSTTDGTAGPAPSTATAPPLTLSDAALANLLTGEGVM</sequence>
<feature type="region of interest" description="Disordered" evidence="1">
    <location>
        <begin position="24"/>
        <end position="77"/>
    </location>
</feature>
<evidence type="ECO:0000256" key="1">
    <source>
        <dbReference type="SAM" id="MobiDB-lite"/>
    </source>
</evidence>
<gene>
    <name evidence="3" type="ORF">PsYK624_119100</name>
</gene>
<name>A0A9P3LIJ0_9APHY</name>
<evidence type="ECO:0000256" key="2">
    <source>
        <dbReference type="SAM" id="SignalP"/>
    </source>
</evidence>
<reference evidence="3 4" key="1">
    <citation type="submission" date="2021-08" db="EMBL/GenBank/DDBJ databases">
        <title>Draft Genome Sequence of Phanerochaete sordida strain YK-624.</title>
        <authorList>
            <person name="Mori T."/>
            <person name="Dohra H."/>
            <person name="Suzuki T."/>
            <person name="Kawagishi H."/>
            <person name="Hirai H."/>
        </authorList>
    </citation>
    <scope>NUCLEOTIDE SEQUENCE [LARGE SCALE GENOMIC DNA]</scope>
    <source>
        <strain evidence="3 4">YK-624</strain>
    </source>
</reference>
<protein>
    <submittedName>
        <fullName evidence="3">Uncharacterized protein</fullName>
    </submittedName>
</protein>
<dbReference type="AlphaFoldDB" id="A0A9P3LIJ0"/>
<dbReference type="Proteomes" id="UP000703269">
    <property type="component" value="Unassembled WGS sequence"/>
</dbReference>
<evidence type="ECO:0000313" key="3">
    <source>
        <dbReference type="EMBL" id="GJE95724.1"/>
    </source>
</evidence>
<feature type="compositionally biased region" description="Low complexity" evidence="1">
    <location>
        <begin position="61"/>
        <end position="77"/>
    </location>
</feature>